<accession>A0A383AKY2</accession>
<dbReference type="InterPro" id="IPR042245">
    <property type="entry name" value="Tgt2/MlaC_sf"/>
</dbReference>
<proteinExistence type="predicted"/>
<organism evidence="1">
    <name type="scientific">marine metagenome</name>
    <dbReference type="NCBI Taxonomy" id="408172"/>
    <lineage>
        <taxon>unclassified sequences</taxon>
        <taxon>metagenomes</taxon>
        <taxon>ecological metagenomes</taxon>
    </lineage>
</organism>
<sequence>MQTAKKIIINVFLLSILSFFYGSNVLFADEASEIREMTSVKVDQIIRMLRSDSLSKEEKKIEIFKKLDALIDFNLMAKLCLGKKHWKRLSKEGRAEFAQLLVERLKQSYLDKLDLYTDEEVEVVEARKTGKNRVEILTNIVGKDTKLEMVFKFYKSKKMGWMAYDAVILGVSIVQTYRSQFSGVLKKESLEKLIERLRSSAELGS</sequence>
<dbReference type="EMBL" id="UINC01192563">
    <property type="protein sequence ID" value="SVE07768.1"/>
    <property type="molecule type" value="Genomic_DNA"/>
</dbReference>
<evidence type="ECO:0000313" key="1">
    <source>
        <dbReference type="EMBL" id="SVE07768.1"/>
    </source>
</evidence>
<dbReference type="AlphaFoldDB" id="A0A383AKY2"/>
<reference evidence="1" key="1">
    <citation type="submission" date="2018-05" db="EMBL/GenBank/DDBJ databases">
        <authorList>
            <person name="Lanie J.A."/>
            <person name="Ng W.-L."/>
            <person name="Kazmierczak K.M."/>
            <person name="Andrzejewski T.M."/>
            <person name="Davidsen T.M."/>
            <person name="Wayne K.J."/>
            <person name="Tettelin H."/>
            <person name="Glass J.I."/>
            <person name="Rusch D."/>
            <person name="Podicherti R."/>
            <person name="Tsui H.-C.T."/>
            <person name="Winkler M.E."/>
        </authorList>
    </citation>
    <scope>NUCLEOTIDE SEQUENCE</scope>
</reference>
<dbReference type="Pfam" id="PF05494">
    <property type="entry name" value="MlaC"/>
    <property type="match status" value="1"/>
</dbReference>
<dbReference type="InterPro" id="IPR008869">
    <property type="entry name" value="MlaC/ttg2D"/>
</dbReference>
<dbReference type="PANTHER" id="PTHR36573:SF1">
    <property type="entry name" value="INTERMEMBRANE PHOSPHOLIPID TRANSPORT SYSTEM BINDING PROTEIN MLAC"/>
    <property type="match status" value="1"/>
</dbReference>
<dbReference type="Gene3D" id="3.10.450.710">
    <property type="entry name" value="Tgt2/MlaC"/>
    <property type="match status" value="1"/>
</dbReference>
<dbReference type="PANTHER" id="PTHR36573">
    <property type="entry name" value="INTERMEMBRANE PHOSPHOLIPID TRANSPORT SYSTEM BINDING PROTEIN MLAC"/>
    <property type="match status" value="1"/>
</dbReference>
<protein>
    <submittedName>
        <fullName evidence="1">Uncharacterized protein</fullName>
    </submittedName>
</protein>
<name>A0A383AKY2_9ZZZZ</name>
<gene>
    <name evidence="1" type="ORF">METZ01_LOCUS460622</name>
</gene>